<dbReference type="AlphaFoldDB" id="A0A922HT28"/>
<keyword evidence="2" id="KW-1185">Reference proteome</keyword>
<accession>A0A922HT28</accession>
<evidence type="ECO:0000313" key="2">
    <source>
        <dbReference type="Proteomes" id="UP000790347"/>
    </source>
</evidence>
<reference evidence="1" key="2">
    <citation type="journal article" date="2022" name="Res Sq">
        <title>Comparative Genomics Reveals Insights into the Divergent Evolution of Astigmatic Mites and Household Pest Adaptations.</title>
        <authorList>
            <person name="Xiong Q."/>
            <person name="Wan A.T.-Y."/>
            <person name="Liu X.-Y."/>
            <person name="Fung C.S.-H."/>
            <person name="Xiao X."/>
            <person name="Malainual N."/>
            <person name="Hou J."/>
            <person name="Wang L."/>
            <person name="Wang M."/>
            <person name="Yang K."/>
            <person name="Cui Y."/>
            <person name="Leung E."/>
            <person name="Nong W."/>
            <person name="Shin S.-K."/>
            <person name="Au S."/>
            <person name="Jeong K.Y."/>
            <person name="Chew F.T."/>
            <person name="Hui J."/>
            <person name="Leung T.F."/>
            <person name="Tungtrongchitr A."/>
            <person name="Zhong N."/>
            <person name="Liu Z."/>
            <person name="Tsui S."/>
        </authorList>
    </citation>
    <scope>NUCLEOTIDE SEQUENCE</scope>
    <source>
        <strain evidence="1">Derf</strain>
        <tissue evidence="1">Whole organism</tissue>
    </source>
</reference>
<dbReference type="Proteomes" id="UP000790347">
    <property type="component" value="Unassembled WGS sequence"/>
</dbReference>
<name>A0A922HT28_DERFA</name>
<gene>
    <name evidence="1" type="ORF">DERF_012678</name>
</gene>
<evidence type="ECO:0000313" key="1">
    <source>
        <dbReference type="EMBL" id="KAH9501869.1"/>
    </source>
</evidence>
<organism evidence="1 2">
    <name type="scientific">Dermatophagoides farinae</name>
    <name type="common">American house dust mite</name>
    <dbReference type="NCBI Taxonomy" id="6954"/>
    <lineage>
        <taxon>Eukaryota</taxon>
        <taxon>Metazoa</taxon>
        <taxon>Ecdysozoa</taxon>
        <taxon>Arthropoda</taxon>
        <taxon>Chelicerata</taxon>
        <taxon>Arachnida</taxon>
        <taxon>Acari</taxon>
        <taxon>Acariformes</taxon>
        <taxon>Sarcoptiformes</taxon>
        <taxon>Astigmata</taxon>
        <taxon>Psoroptidia</taxon>
        <taxon>Analgoidea</taxon>
        <taxon>Pyroglyphidae</taxon>
        <taxon>Dermatophagoidinae</taxon>
        <taxon>Dermatophagoides</taxon>
    </lineage>
</organism>
<dbReference type="EMBL" id="ASGP02000006">
    <property type="protein sequence ID" value="KAH9501869.1"/>
    <property type="molecule type" value="Genomic_DNA"/>
</dbReference>
<proteinExistence type="predicted"/>
<sequence length="60" mass="6914">MKINSNLILNHGQAKAILACYQSHHISMKANSFFRPINQPNYSVPLINVIFGQINIDRYR</sequence>
<comment type="caution">
    <text evidence="1">The sequence shown here is derived from an EMBL/GenBank/DDBJ whole genome shotgun (WGS) entry which is preliminary data.</text>
</comment>
<reference evidence="1" key="1">
    <citation type="submission" date="2013-05" db="EMBL/GenBank/DDBJ databases">
        <authorList>
            <person name="Yim A.K.Y."/>
            <person name="Chan T.F."/>
            <person name="Ji K.M."/>
            <person name="Liu X.Y."/>
            <person name="Zhou J.W."/>
            <person name="Li R.Q."/>
            <person name="Yang K.Y."/>
            <person name="Li J."/>
            <person name="Li M."/>
            <person name="Law P.T.W."/>
            <person name="Wu Y.L."/>
            <person name="Cai Z.L."/>
            <person name="Qin H."/>
            <person name="Bao Y."/>
            <person name="Leung R.K.K."/>
            <person name="Ng P.K.S."/>
            <person name="Zou J."/>
            <person name="Zhong X.J."/>
            <person name="Ran P.X."/>
            <person name="Zhong N.S."/>
            <person name="Liu Z.G."/>
            <person name="Tsui S.K.W."/>
        </authorList>
    </citation>
    <scope>NUCLEOTIDE SEQUENCE</scope>
    <source>
        <strain evidence="1">Derf</strain>
        <tissue evidence="1">Whole organism</tissue>
    </source>
</reference>
<protein>
    <submittedName>
        <fullName evidence="1">Uncharacterized protein</fullName>
    </submittedName>
</protein>